<evidence type="ECO:0000256" key="3">
    <source>
        <dbReference type="ARBA" id="ARBA00022833"/>
    </source>
</evidence>
<dbReference type="STRING" id="105231.A0A1Y1HZG7"/>
<dbReference type="GO" id="GO:0008270">
    <property type="term" value="F:zinc ion binding"/>
    <property type="evidence" value="ECO:0007669"/>
    <property type="project" value="UniProtKB-UniRule"/>
</dbReference>
<comment type="function">
    <text evidence="5">Reversible hydration of carbon dioxide.</text>
</comment>
<dbReference type="AlphaFoldDB" id="A0A1Y1HZG7"/>
<sequence length="206" mass="22810">MATQEKPPVVQELLQANEKYKNSFTNGDLPLPPAKKVAVLACMDARLDPARALGLEEGDAHVIRNAGGRAKDALRSLIISQILLGTKHVVILHHTDCGMRTFSNADIQAKIKERDGHESDIPDFLPYPDDEWGVREDIQLIRDSPHVPKDVTVHGVQRMHALQPAPPMSDRDTGGPSVQIACKRVAFVVKFSKTSPWDFRNCCNGY</sequence>
<dbReference type="Pfam" id="PF00484">
    <property type="entry name" value="Pro_CA"/>
    <property type="match status" value="1"/>
</dbReference>
<name>A0A1Y1HZG7_KLENI</name>
<feature type="binding site" evidence="4">
    <location>
        <position position="94"/>
    </location>
    <ligand>
        <name>Zn(2+)</name>
        <dbReference type="ChEBI" id="CHEBI:29105"/>
    </ligand>
</feature>
<evidence type="ECO:0000256" key="5">
    <source>
        <dbReference type="RuleBase" id="RU003956"/>
    </source>
</evidence>
<evidence type="ECO:0000313" key="7">
    <source>
        <dbReference type="Proteomes" id="UP000054558"/>
    </source>
</evidence>
<dbReference type="Gene3D" id="3.40.1050.10">
    <property type="entry name" value="Carbonic anhydrase"/>
    <property type="match status" value="1"/>
</dbReference>
<gene>
    <name evidence="6" type="ORF">KFL_001740040</name>
</gene>
<evidence type="ECO:0000313" key="6">
    <source>
        <dbReference type="EMBL" id="GAQ84045.1"/>
    </source>
</evidence>
<evidence type="ECO:0000256" key="2">
    <source>
        <dbReference type="ARBA" id="ARBA00022723"/>
    </source>
</evidence>
<dbReference type="CDD" id="cd03379">
    <property type="entry name" value="beta_CA_cladeD"/>
    <property type="match status" value="1"/>
</dbReference>
<keyword evidence="7" id="KW-1185">Reference proteome</keyword>
<dbReference type="SUPFAM" id="SSF53056">
    <property type="entry name" value="beta-carbonic anhydrase, cab"/>
    <property type="match status" value="1"/>
</dbReference>
<organism evidence="6 7">
    <name type="scientific">Klebsormidium nitens</name>
    <name type="common">Green alga</name>
    <name type="synonym">Ulothrix nitens</name>
    <dbReference type="NCBI Taxonomy" id="105231"/>
    <lineage>
        <taxon>Eukaryota</taxon>
        <taxon>Viridiplantae</taxon>
        <taxon>Streptophyta</taxon>
        <taxon>Klebsormidiophyceae</taxon>
        <taxon>Klebsormidiales</taxon>
        <taxon>Klebsormidiaceae</taxon>
        <taxon>Klebsormidium</taxon>
    </lineage>
</organism>
<feature type="binding site" evidence="4">
    <location>
        <position position="44"/>
    </location>
    <ligand>
        <name>Zn(2+)</name>
        <dbReference type="ChEBI" id="CHEBI:29105"/>
    </ligand>
</feature>
<reference evidence="6 7" key="1">
    <citation type="journal article" date="2014" name="Nat. Commun.">
        <title>Klebsormidium flaccidum genome reveals primary factors for plant terrestrial adaptation.</title>
        <authorList>
            <person name="Hori K."/>
            <person name="Maruyama F."/>
            <person name="Fujisawa T."/>
            <person name="Togashi T."/>
            <person name="Yamamoto N."/>
            <person name="Seo M."/>
            <person name="Sato S."/>
            <person name="Yamada T."/>
            <person name="Mori H."/>
            <person name="Tajima N."/>
            <person name="Moriyama T."/>
            <person name="Ikeuchi M."/>
            <person name="Watanabe M."/>
            <person name="Wada H."/>
            <person name="Kobayashi K."/>
            <person name="Saito M."/>
            <person name="Masuda T."/>
            <person name="Sasaki-Sekimoto Y."/>
            <person name="Mashiguchi K."/>
            <person name="Awai K."/>
            <person name="Shimojima M."/>
            <person name="Masuda S."/>
            <person name="Iwai M."/>
            <person name="Nobusawa T."/>
            <person name="Narise T."/>
            <person name="Kondo S."/>
            <person name="Saito H."/>
            <person name="Sato R."/>
            <person name="Murakawa M."/>
            <person name="Ihara Y."/>
            <person name="Oshima-Yamada Y."/>
            <person name="Ohtaka K."/>
            <person name="Satoh M."/>
            <person name="Sonobe K."/>
            <person name="Ishii M."/>
            <person name="Ohtani R."/>
            <person name="Kanamori-Sato M."/>
            <person name="Honoki R."/>
            <person name="Miyazaki D."/>
            <person name="Mochizuki H."/>
            <person name="Umetsu J."/>
            <person name="Higashi K."/>
            <person name="Shibata D."/>
            <person name="Kamiya Y."/>
            <person name="Sato N."/>
            <person name="Nakamura Y."/>
            <person name="Tabata S."/>
            <person name="Ida S."/>
            <person name="Kurokawa K."/>
            <person name="Ohta H."/>
        </authorList>
    </citation>
    <scope>NUCLEOTIDE SEQUENCE [LARGE SCALE GENOMIC DNA]</scope>
    <source>
        <strain evidence="6 7">NIES-2285</strain>
    </source>
</reference>
<comment type="cofactor">
    <cofactor evidence="4">
        <name>Zn(2+)</name>
        <dbReference type="ChEBI" id="CHEBI:29105"/>
    </cofactor>
    <text evidence="4">Binds 1 zinc ion per subunit.</text>
</comment>
<dbReference type="EC" id="4.2.1.1" evidence="5"/>
<dbReference type="Proteomes" id="UP000054558">
    <property type="component" value="Unassembled WGS sequence"/>
</dbReference>
<dbReference type="EMBL" id="DF237123">
    <property type="protein sequence ID" value="GAQ84045.1"/>
    <property type="molecule type" value="Genomic_DNA"/>
</dbReference>
<feature type="binding site" evidence="4">
    <location>
        <position position="97"/>
    </location>
    <ligand>
        <name>Zn(2+)</name>
        <dbReference type="ChEBI" id="CHEBI:29105"/>
    </ligand>
</feature>
<dbReference type="SMART" id="SM00947">
    <property type="entry name" value="Pro_CA"/>
    <property type="match status" value="1"/>
</dbReference>
<protein>
    <recommendedName>
        <fullName evidence="5">Carbonic anhydrase</fullName>
        <ecNumber evidence="5">4.2.1.1</ecNumber>
    </recommendedName>
    <alternativeName>
        <fullName evidence="5">Carbonate dehydratase</fullName>
    </alternativeName>
</protein>
<dbReference type="OrthoDB" id="10248475at2759"/>
<comment type="catalytic activity">
    <reaction evidence="5">
        <text>hydrogencarbonate + H(+) = CO2 + H2O</text>
        <dbReference type="Rhea" id="RHEA:10748"/>
        <dbReference type="ChEBI" id="CHEBI:15377"/>
        <dbReference type="ChEBI" id="CHEBI:15378"/>
        <dbReference type="ChEBI" id="CHEBI:16526"/>
        <dbReference type="ChEBI" id="CHEBI:17544"/>
        <dbReference type="EC" id="4.2.1.1"/>
    </reaction>
</comment>
<accession>A0A1Y1HZG7</accession>
<dbReference type="OMA" id="AIFTCMD"/>
<keyword evidence="5" id="KW-0456">Lyase</keyword>
<dbReference type="InterPro" id="IPR036874">
    <property type="entry name" value="Carbonic_anhydrase_sf"/>
</dbReference>
<dbReference type="PANTHER" id="PTHR43175">
    <property type="entry name" value="CARBONIC ANHYDRASE"/>
    <property type="match status" value="1"/>
</dbReference>
<feature type="binding site" evidence="4">
    <location>
        <position position="42"/>
    </location>
    <ligand>
        <name>Zn(2+)</name>
        <dbReference type="ChEBI" id="CHEBI:29105"/>
    </ligand>
</feature>
<dbReference type="PANTHER" id="PTHR43175:SF3">
    <property type="entry name" value="CARBON DISULFIDE HYDROLASE"/>
    <property type="match status" value="1"/>
</dbReference>
<dbReference type="GO" id="GO:0004089">
    <property type="term" value="F:carbonate dehydratase activity"/>
    <property type="evidence" value="ECO:0000318"/>
    <property type="project" value="GO_Central"/>
</dbReference>
<evidence type="ECO:0000256" key="4">
    <source>
        <dbReference type="PIRSR" id="PIRSR601765-1"/>
    </source>
</evidence>
<dbReference type="InterPro" id="IPR001765">
    <property type="entry name" value="Carbonic_anhydrase"/>
</dbReference>
<evidence type="ECO:0000256" key="1">
    <source>
        <dbReference type="ARBA" id="ARBA00006217"/>
    </source>
</evidence>
<comment type="similarity">
    <text evidence="1 5">Belongs to the beta-class carbonic anhydrase family.</text>
</comment>
<keyword evidence="2 4" id="KW-0479">Metal-binding</keyword>
<keyword evidence="3 4" id="KW-0862">Zinc</keyword>
<proteinExistence type="inferred from homology"/>